<sequence length="298" mass="32863">MSTDANKAIVRRYFYEVFNEGNITTLEEICGPDFIFTLPTHAEPFRGVEGYKGLVNMLIDSFPGIHFAMEDVLAEGDMVLTRWTARGNHTGKPFPTVIGDIPAQGKSFLLEGMSWHRIVNGKIAEVIANEDSLGLIQQISQGIFPRQTAPTPPEQTSPEVNKETVSRYFDEVMNQGKLEAIDEIMAANFAFRIPTLPDPVRGRNGMKQFVAGLRNAFPDVQFTVERQIVEGQKIGCRYWLTGTHKGEFLGIAPTGKSVKDVGNDLFHLTGGQIEEIWVSEDALGLIQHLGAIAALATA</sequence>
<dbReference type="eggNOG" id="COG5485">
    <property type="taxonomic scope" value="Bacteria"/>
</dbReference>
<gene>
    <name evidence="1" type="ordered locus">Npun_R2054</name>
</gene>
<evidence type="ECO:0008006" key="3">
    <source>
        <dbReference type="Google" id="ProtNLM"/>
    </source>
</evidence>
<accession>B2J517</accession>
<proteinExistence type="predicted"/>
<reference evidence="2" key="1">
    <citation type="submission" date="2008-04" db="EMBL/GenBank/DDBJ databases">
        <title>Complete sequence of chromosome of Nostoc punctiforme ATCC 29133.</title>
        <authorList>
            <consortium name="US DOE Joint Genome Institute"/>
            <person name="Copeland A."/>
            <person name="Lucas S."/>
            <person name="Lapidus A."/>
            <person name="Glavina del Rio T."/>
            <person name="Dalin E."/>
            <person name="Tice H."/>
            <person name="Pitluck S."/>
            <person name="Chain P."/>
            <person name="Malfatti S."/>
            <person name="Shin M."/>
            <person name="Vergez L."/>
            <person name="Schmutz J."/>
            <person name="Larimer F."/>
            <person name="Land M."/>
            <person name="Hauser L."/>
            <person name="Kyrpides N."/>
            <person name="Kim E."/>
            <person name="Meeks J.C."/>
            <person name="Elhai J."/>
            <person name="Campbell E.L."/>
            <person name="Thiel T."/>
            <person name="Longmire J."/>
            <person name="Potts M."/>
            <person name="Atlas R."/>
        </authorList>
    </citation>
    <scope>NUCLEOTIDE SEQUENCE [LARGE SCALE GENOMIC DNA]</scope>
    <source>
        <strain evidence="2">ATCC 29133 / PCC 73102</strain>
    </source>
</reference>
<organism evidence="1 2">
    <name type="scientific">Nostoc punctiforme (strain ATCC 29133 / PCC 73102)</name>
    <dbReference type="NCBI Taxonomy" id="63737"/>
    <lineage>
        <taxon>Bacteria</taxon>
        <taxon>Bacillati</taxon>
        <taxon>Cyanobacteriota</taxon>
        <taxon>Cyanophyceae</taxon>
        <taxon>Nostocales</taxon>
        <taxon>Nostocaceae</taxon>
        <taxon>Nostoc</taxon>
    </lineage>
</organism>
<evidence type="ECO:0000313" key="2">
    <source>
        <dbReference type="Proteomes" id="UP000001191"/>
    </source>
</evidence>
<dbReference type="Proteomes" id="UP000001191">
    <property type="component" value="Chromosome"/>
</dbReference>
<dbReference type="OrthoDB" id="9182871at2"/>
<dbReference type="STRING" id="63737.Npun_R2054"/>
<dbReference type="PANTHER" id="PTHR38436:SF1">
    <property type="entry name" value="ESTER CYCLASE"/>
    <property type="match status" value="1"/>
</dbReference>
<dbReference type="HOGENOM" id="CLU_933297_0_0_3"/>
<dbReference type="GO" id="GO:0030638">
    <property type="term" value="P:polyketide metabolic process"/>
    <property type="evidence" value="ECO:0007669"/>
    <property type="project" value="InterPro"/>
</dbReference>
<dbReference type="EnsemblBacteria" id="ACC80677">
    <property type="protein sequence ID" value="ACC80677"/>
    <property type="gene ID" value="Npun_R2054"/>
</dbReference>
<protein>
    <recommendedName>
        <fullName evidence="3">SnoaL-like polyketide cyclase</fullName>
    </recommendedName>
</protein>
<dbReference type="InterPro" id="IPR009959">
    <property type="entry name" value="Cyclase_SnoaL-like"/>
</dbReference>
<name>B2J517_NOSP7</name>
<evidence type="ECO:0000313" key="1">
    <source>
        <dbReference type="EMBL" id="ACC80677.1"/>
    </source>
</evidence>
<dbReference type="PANTHER" id="PTHR38436">
    <property type="entry name" value="POLYKETIDE CYCLASE SNOAL-LIKE DOMAIN"/>
    <property type="match status" value="1"/>
</dbReference>
<dbReference type="Gene3D" id="3.10.450.50">
    <property type="match status" value="2"/>
</dbReference>
<dbReference type="AlphaFoldDB" id="B2J517"/>
<keyword evidence="2" id="KW-1185">Reference proteome</keyword>
<dbReference type="KEGG" id="npu:Npun_R2054"/>
<dbReference type="Pfam" id="PF07366">
    <property type="entry name" value="SnoaL"/>
    <property type="match status" value="2"/>
</dbReference>
<dbReference type="EMBL" id="CP001037">
    <property type="protein sequence ID" value="ACC80677.1"/>
    <property type="molecule type" value="Genomic_DNA"/>
</dbReference>
<dbReference type="InterPro" id="IPR032710">
    <property type="entry name" value="NTF2-like_dom_sf"/>
</dbReference>
<dbReference type="RefSeq" id="WP_012408683.1">
    <property type="nucleotide sequence ID" value="NC_010628.1"/>
</dbReference>
<dbReference type="SUPFAM" id="SSF54427">
    <property type="entry name" value="NTF2-like"/>
    <property type="match status" value="2"/>
</dbReference>
<reference evidence="1 2" key="2">
    <citation type="journal article" date="2013" name="Plant Physiol.">
        <title>A Nostoc punctiforme Sugar Transporter Necessary to Establish a Cyanobacterium-Plant Symbiosis.</title>
        <authorList>
            <person name="Ekman M."/>
            <person name="Picossi S."/>
            <person name="Campbell E.L."/>
            <person name="Meeks J.C."/>
            <person name="Flores E."/>
        </authorList>
    </citation>
    <scope>NUCLEOTIDE SEQUENCE [LARGE SCALE GENOMIC DNA]</scope>
    <source>
        <strain evidence="2">ATCC 29133 / PCC 73102</strain>
    </source>
</reference>